<organism evidence="1 2">
    <name type="scientific">Lentinula aff. detonsa</name>
    <dbReference type="NCBI Taxonomy" id="2804958"/>
    <lineage>
        <taxon>Eukaryota</taxon>
        <taxon>Fungi</taxon>
        <taxon>Dikarya</taxon>
        <taxon>Basidiomycota</taxon>
        <taxon>Agaricomycotina</taxon>
        <taxon>Agaricomycetes</taxon>
        <taxon>Agaricomycetidae</taxon>
        <taxon>Agaricales</taxon>
        <taxon>Marasmiineae</taxon>
        <taxon>Omphalotaceae</taxon>
        <taxon>Lentinula</taxon>
    </lineage>
</organism>
<proteinExistence type="predicted"/>
<feature type="non-terminal residue" evidence="1">
    <location>
        <position position="1"/>
    </location>
</feature>
<feature type="non-terminal residue" evidence="1">
    <location>
        <position position="73"/>
    </location>
</feature>
<gene>
    <name evidence="1" type="ORF">GGU10DRAFT_239293</name>
</gene>
<sequence length="73" mass="8518">GYNVKGLRAKCKPVCPMENQKCCMACLLSQQDDFLHQESMLESKIQMAGHKIIFLLKFYCELNPIEMYWGWGK</sequence>
<comment type="caution">
    <text evidence="1">The sequence shown here is derived from an EMBL/GenBank/DDBJ whole genome shotgun (WGS) entry which is preliminary data.</text>
</comment>
<evidence type="ECO:0000313" key="2">
    <source>
        <dbReference type="Proteomes" id="UP001163798"/>
    </source>
</evidence>
<dbReference type="Proteomes" id="UP001163798">
    <property type="component" value="Unassembled WGS sequence"/>
</dbReference>
<accession>A0AA38KK63</accession>
<dbReference type="PANTHER" id="PTHR35871">
    <property type="entry name" value="EXPRESSED PROTEIN"/>
    <property type="match status" value="1"/>
</dbReference>
<evidence type="ECO:0000313" key="1">
    <source>
        <dbReference type="EMBL" id="KAJ3779699.1"/>
    </source>
</evidence>
<dbReference type="AlphaFoldDB" id="A0AA38KK63"/>
<reference evidence="1" key="1">
    <citation type="submission" date="2022-08" db="EMBL/GenBank/DDBJ databases">
        <authorList>
            <consortium name="DOE Joint Genome Institute"/>
            <person name="Min B."/>
            <person name="Riley R."/>
            <person name="Sierra-Patev S."/>
            <person name="Naranjo-Ortiz M."/>
            <person name="Looney B."/>
            <person name="Konkel Z."/>
            <person name="Slot J.C."/>
            <person name="Sakamoto Y."/>
            <person name="Steenwyk J.L."/>
            <person name="Rokas A."/>
            <person name="Carro J."/>
            <person name="Camarero S."/>
            <person name="Ferreira P."/>
            <person name="Molpeceres G."/>
            <person name="Ruiz-Duenas F.J."/>
            <person name="Serrano A."/>
            <person name="Henrissat B."/>
            <person name="Drula E."/>
            <person name="Hughes K.W."/>
            <person name="Mata J.L."/>
            <person name="Ishikawa N.K."/>
            <person name="Vargas-Isla R."/>
            <person name="Ushijima S."/>
            <person name="Smith C.A."/>
            <person name="Ahrendt S."/>
            <person name="Andreopoulos W."/>
            <person name="He G."/>
            <person name="Labutti K."/>
            <person name="Lipzen A."/>
            <person name="Ng V."/>
            <person name="Sandor L."/>
            <person name="Barry K."/>
            <person name="Martinez A.T."/>
            <person name="Xiao Y."/>
            <person name="Gibbons J.G."/>
            <person name="Terashima K."/>
            <person name="Hibbett D.S."/>
            <person name="Grigoriev I.V."/>
        </authorList>
    </citation>
    <scope>NUCLEOTIDE SEQUENCE</scope>
    <source>
        <strain evidence="1">TFB10291</strain>
    </source>
</reference>
<dbReference type="PANTHER" id="PTHR35871:SF1">
    <property type="entry name" value="CXC1-LIKE CYSTEINE CLUSTER ASSOCIATED WITH KDZ TRANSPOSASES DOMAIN-CONTAINING PROTEIN"/>
    <property type="match status" value="1"/>
</dbReference>
<protein>
    <submittedName>
        <fullName evidence="1">Uncharacterized protein</fullName>
    </submittedName>
</protein>
<keyword evidence="2" id="KW-1185">Reference proteome</keyword>
<dbReference type="EMBL" id="MU794353">
    <property type="protein sequence ID" value="KAJ3779699.1"/>
    <property type="molecule type" value="Genomic_DNA"/>
</dbReference>
<name>A0AA38KK63_9AGAR</name>